<name>A0A8J5LKL6_ZINOF</name>
<dbReference type="PANTHER" id="PTHR21581:SF6">
    <property type="entry name" value="TRAFFICKING PROTEIN PARTICLE COMPLEX SUBUNIT 12"/>
    <property type="match status" value="1"/>
</dbReference>
<evidence type="ECO:0000313" key="1">
    <source>
        <dbReference type="EMBL" id="KAG6519528.1"/>
    </source>
</evidence>
<sequence length="221" mass="24833">MRSTFMDNQNVNLKIKKFKNVDVVALNNKALCLTSSRGMFDSIKLLEGVLQRVPIVVWNETLVMILCSMYELAYVNHEMSRKLSTIGLLKLTRRWSSSLYKKCIRDSKMNKNNVHDVMLRSMEEVPSAHKCGSVLRSNAQPWSDAGPSDLVARLERDSVMSRHVHGGAALICFLYILQRIYSRGSSSELPRYHANTGLVQSVGLALPSTRLEGEACDVNEA</sequence>
<keyword evidence="2" id="KW-1185">Reference proteome</keyword>
<protein>
    <submittedName>
        <fullName evidence="1">Uncharacterized protein</fullName>
    </submittedName>
</protein>
<dbReference type="AlphaFoldDB" id="A0A8J5LKL6"/>
<gene>
    <name evidence="1" type="ORF">ZIOFF_023022</name>
</gene>
<reference evidence="1 2" key="1">
    <citation type="submission" date="2020-08" db="EMBL/GenBank/DDBJ databases">
        <title>Plant Genome Project.</title>
        <authorList>
            <person name="Zhang R.-G."/>
        </authorList>
    </citation>
    <scope>NUCLEOTIDE SEQUENCE [LARGE SCALE GENOMIC DNA]</scope>
    <source>
        <tissue evidence="1">Rhizome</tissue>
    </source>
</reference>
<dbReference type="Proteomes" id="UP000734854">
    <property type="component" value="Unassembled WGS sequence"/>
</dbReference>
<dbReference type="PANTHER" id="PTHR21581">
    <property type="entry name" value="D-ALANYL-D-ALANINE CARBOXYPEPTIDASE"/>
    <property type="match status" value="1"/>
</dbReference>
<proteinExistence type="predicted"/>
<accession>A0A8J5LKL6</accession>
<dbReference type="EMBL" id="JACMSC010000006">
    <property type="protein sequence ID" value="KAG6519528.1"/>
    <property type="molecule type" value="Genomic_DNA"/>
</dbReference>
<organism evidence="1 2">
    <name type="scientific">Zingiber officinale</name>
    <name type="common">Ginger</name>
    <name type="synonym">Amomum zingiber</name>
    <dbReference type="NCBI Taxonomy" id="94328"/>
    <lineage>
        <taxon>Eukaryota</taxon>
        <taxon>Viridiplantae</taxon>
        <taxon>Streptophyta</taxon>
        <taxon>Embryophyta</taxon>
        <taxon>Tracheophyta</taxon>
        <taxon>Spermatophyta</taxon>
        <taxon>Magnoliopsida</taxon>
        <taxon>Liliopsida</taxon>
        <taxon>Zingiberales</taxon>
        <taxon>Zingiberaceae</taxon>
        <taxon>Zingiber</taxon>
    </lineage>
</organism>
<evidence type="ECO:0000313" key="2">
    <source>
        <dbReference type="Proteomes" id="UP000734854"/>
    </source>
</evidence>
<comment type="caution">
    <text evidence="1">The sequence shown here is derived from an EMBL/GenBank/DDBJ whole genome shotgun (WGS) entry which is preliminary data.</text>
</comment>